<dbReference type="InterPro" id="IPR029062">
    <property type="entry name" value="Class_I_gatase-like"/>
</dbReference>
<dbReference type="PANTHER" id="PTHR43873:SF1">
    <property type="entry name" value="COBYRINATE A,C-DIAMIDE SYNTHASE"/>
    <property type="match status" value="1"/>
</dbReference>
<feature type="domain" description="CobQ/CobB/MinD/ParA nucleotide binding" evidence="8">
    <location>
        <begin position="6"/>
        <end position="184"/>
    </location>
</feature>
<dbReference type="Gene3D" id="3.40.50.880">
    <property type="match status" value="1"/>
</dbReference>
<protein>
    <recommendedName>
        <fullName evidence="7">Cobyrinate a,c-diamide synthase</fullName>
        <ecNumber evidence="7">6.3.5.11</ecNumber>
    </recommendedName>
    <alternativeName>
        <fullName evidence="7">Cobyrinic acid a,c-diamide synthetase</fullName>
    </alternativeName>
</protein>
<dbReference type="OrthoDB" id="9764035at2"/>
<dbReference type="NCBIfam" id="TIGR00379">
    <property type="entry name" value="cobB"/>
    <property type="match status" value="1"/>
</dbReference>
<dbReference type="Pfam" id="PF01656">
    <property type="entry name" value="CbiA"/>
    <property type="match status" value="1"/>
</dbReference>
<dbReference type="CDD" id="cd05388">
    <property type="entry name" value="CobB_N"/>
    <property type="match status" value="1"/>
</dbReference>
<dbReference type="PROSITE" id="PS51274">
    <property type="entry name" value="GATASE_COBBQ"/>
    <property type="match status" value="1"/>
</dbReference>
<name>A0A5Q2MY86_9FIRM</name>
<evidence type="ECO:0000256" key="3">
    <source>
        <dbReference type="ARBA" id="ARBA00022741"/>
    </source>
</evidence>
<accession>A0A5Q2MY86</accession>
<dbReference type="EC" id="6.3.5.11" evidence="7"/>
<feature type="domain" description="CobB/CobQ-like glutamine amidotransferase" evidence="9">
    <location>
        <begin position="267"/>
        <end position="463"/>
    </location>
</feature>
<evidence type="ECO:0000256" key="2">
    <source>
        <dbReference type="ARBA" id="ARBA00022598"/>
    </source>
</evidence>
<gene>
    <name evidence="7" type="primary">cbiA</name>
    <name evidence="10" type="ORF">FTV88_0713</name>
</gene>
<evidence type="ECO:0000313" key="10">
    <source>
        <dbReference type="EMBL" id="QGG46891.1"/>
    </source>
</evidence>
<keyword evidence="4 7" id="KW-0067">ATP-binding</keyword>
<keyword evidence="11" id="KW-1185">Reference proteome</keyword>
<evidence type="ECO:0000259" key="9">
    <source>
        <dbReference type="Pfam" id="PF07685"/>
    </source>
</evidence>
<evidence type="ECO:0000256" key="1">
    <source>
        <dbReference type="ARBA" id="ARBA00001946"/>
    </source>
</evidence>
<dbReference type="Proteomes" id="UP000366051">
    <property type="component" value="Chromosome"/>
</dbReference>
<dbReference type="NCBIfam" id="NF002204">
    <property type="entry name" value="PRK01077.1"/>
    <property type="match status" value="1"/>
</dbReference>
<dbReference type="Gene3D" id="3.40.50.300">
    <property type="entry name" value="P-loop containing nucleotide triphosphate hydrolases"/>
    <property type="match status" value="2"/>
</dbReference>
<evidence type="ECO:0000313" key="11">
    <source>
        <dbReference type="Proteomes" id="UP000366051"/>
    </source>
</evidence>
<evidence type="ECO:0000259" key="8">
    <source>
        <dbReference type="Pfam" id="PF01656"/>
    </source>
</evidence>
<dbReference type="GO" id="GO:0005524">
    <property type="term" value="F:ATP binding"/>
    <property type="evidence" value="ECO:0007669"/>
    <property type="project" value="UniProtKB-UniRule"/>
</dbReference>
<comment type="miscellaneous">
    <text evidence="7">The a and c carboxylates of cobyrinate are activated for nucleophilic attack via formation of a phosphorylated intermediate by ATP. CbiA catalyzes first the amidation of the c-carboxylate, and then that of the a-carboxylate.</text>
</comment>
<dbReference type="SUPFAM" id="SSF52317">
    <property type="entry name" value="Class I glutamine amidotransferase-like"/>
    <property type="match status" value="1"/>
</dbReference>
<evidence type="ECO:0000256" key="4">
    <source>
        <dbReference type="ARBA" id="ARBA00022840"/>
    </source>
</evidence>
<dbReference type="SUPFAM" id="SSF52540">
    <property type="entry name" value="P-loop containing nucleoside triphosphate hydrolases"/>
    <property type="match status" value="1"/>
</dbReference>
<keyword evidence="6 7" id="KW-0315">Glutamine amidotransferase</keyword>
<dbReference type="RefSeq" id="WP_153724384.1">
    <property type="nucleotide sequence ID" value="NZ_CP045875.1"/>
</dbReference>
<comment type="cofactor">
    <cofactor evidence="1 7">
        <name>Mg(2+)</name>
        <dbReference type="ChEBI" id="CHEBI:18420"/>
    </cofactor>
</comment>
<comment type="pathway">
    <text evidence="7">Cofactor biosynthesis; adenosylcobalamin biosynthesis; cob(II)yrinate a,c-diamide from sirohydrochlorin (anaerobic route): step 10/10.</text>
</comment>
<keyword evidence="5 7" id="KW-0460">Magnesium</keyword>
<dbReference type="EMBL" id="CP045875">
    <property type="protein sequence ID" value="QGG46891.1"/>
    <property type="molecule type" value="Genomic_DNA"/>
</dbReference>
<keyword evidence="7" id="KW-0169">Cobalamin biosynthesis</keyword>
<dbReference type="KEGG" id="hcv:FTV88_0713"/>
<feature type="active site" description="Nucleophile" evidence="7">
    <location>
        <position position="349"/>
    </location>
</feature>
<reference evidence="11" key="1">
    <citation type="submission" date="2019-11" db="EMBL/GenBank/DDBJ databases">
        <title>Genome sequence of Heliorestis convoluta strain HH, an alkaliphilic and minimalistic phototrophic bacterium from a soda lake in Egypt.</title>
        <authorList>
            <person name="Dewey E.D."/>
            <person name="Stokes L.M."/>
            <person name="Burchell B.M."/>
            <person name="Shaffer K.N."/>
            <person name="Huntington A.M."/>
            <person name="Baker J.M."/>
            <person name="Nadendla S."/>
            <person name="Giglio M.G."/>
            <person name="Touchman J.W."/>
            <person name="Blankenship R.E."/>
            <person name="Madigan M.T."/>
            <person name="Sattley W.M."/>
        </authorList>
    </citation>
    <scope>NUCLEOTIDE SEQUENCE [LARGE SCALE GENOMIC DNA]</scope>
    <source>
        <strain evidence="11">HH</strain>
    </source>
</reference>
<proteinExistence type="inferred from homology"/>
<dbReference type="Pfam" id="PF07685">
    <property type="entry name" value="GATase_3"/>
    <property type="match status" value="1"/>
</dbReference>
<comment type="catalytic activity">
    <reaction evidence="7">
        <text>cob(II)yrinate + 2 L-glutamine + 2 ATP + 2 H2O = cob(II)yrinate a,c diamide + 2 L-glutamate + 2 ADP + 2 phosphate + 2 H(+)</text>
        <dbReference type="Rhea" id="RHEA:26289"/>
        <dbReference type="ChEBI" id="CHEBI:15377"/>
        <dbReference type="ChEBI" id="CHEBI:15378"/>
        <dbReference type="ChEBI" id="CHEBI:29985"/>
        <dbReference type="ChEBI" id="CHEBI:30616"/>
        <dbReference type="ChEBI" id="CHEBI:43474"/>
        <dbReference type="ChEBI" id="CHEBI:58359"/>
        <dbReference type="ChEBI" id="CHEBI:58537"/>
        <dbReference type="ChEBI" id="CHEBI:58894"/>
        <dbReference type="ChEBI" id="CHEBI:456216"/>
        <dbReference type="EC" id="6.3.5.11"/>
    </reaction>
</comment>
<comment type="similarity">
    <text evidence="7">Belongs to the CobB/CbiA family.</text>
</comment>
<dbReference type="InterPro" id="IPR027417">
    <property type="entry name" value="P-loop_NTPase"/>
</dbReference>
<dbReference type="GO" id="GO:0042242">
    <property type="term" value="F:cobyrinic acid a,c-diamide synthase activity"/>
    <property type="evidence" value="ECO:0007669"/>
    <property type="project" value="UniProtKB-UniRule"/>
</dbReference>
<dbReference type="GO" id="GO:0009236">
    <property type="term" value="P:cobalamin biosynthetic process"/>
    <property type="evidence" value="ECO:0007669"/>
    <property type="project" value="UniProtKB-UniRule"/>
</dbReference>
<dbReference type="AlphaFoldDB" id="A0A5Q2MY86"/>
<evidence type="ECO:0000256" key="6">
    <source>
        <dbReference type="ARBA" id="ARBA00022962"/>
    </source>
</evidence>
<dbReference type="CDD" id="cd03130">
    <property type="entry name" value="GATase1_CobB"/>
    <property type="match status" value="1"/>
</dbReference>
<sequence>MIATALIAGTHSGVGKTTLTMGLLTAFRNRGKKVQSFKCGPDYIDPTFYRWITGRPCSNLDSWLMDPSTIQRLYHRAIAGADLAFVEGVMGLYDGAVGEKPGEAGSSASIARILNIPIILVVDGTSAAQSVAATVHGFATLRQDLNVAAVIINRVGSERHGQMIQKAIEETCQIPVYGWLLKKSIEPMPERHLGLVSAVTDQPALRDYCNRLAEVIEQQIDLDRLYNQIRSHFFLLEEKRWDQKNNPITRIVTTTSNQIRSQKRIPIAIARDEAFHFYYEDSLRDLSDRGIEWVPFQPVAGETFPAHVKGIYLGGGYPELYLEALQSNERFIQDLRQAFQEGLPIYGECGGYMFLSQSIEDLSQRRYKLAGLIPANSVMQKRRQALGYVTATALTENVLTSPGENLRGHEFHYSSLTYQKAELQNPVFAIAKTTLAGEKAISRSVGYVEKRLTASYVHFHLSAYPAAMDRFVSYFSS</sequence>
<evidence type="ECO:0000256" key="7">
    <source>
        <dbReference type="HAMAP-Rule" id="MF_00027"/>
    </source>
</evidence>
<dbReference type="InterPro" id="IPR011698">
    <property type="entry name" value="GATase_3"/>
</dbReference>
<keyword evidence="3 7" id="KW-0547">Nucleotide-binding</keyword>
<dbReference type="HAMAP" id="MF_00027">
    <property type="entry name" value="CobB_CbiA"/>
    <property type="match status" value="1"/>
</dbReference>
<feature type="site" description="Increases nucleophilicity of active site Cys" evidence="7">
    <location>
        <position position="458"/>
    </location>
</feature>
<dbReference type="PANTHER" id="PTHR43873">
    <property type="entry name" value="COBYRINATE A,C-DIAMIDE SYNTHASE"/>
    <property type="match status" value="1"/>
</dbReference>
<dbReference type="InterPro" id="IPR002586">
    <property type="entry name" value="CobQ/CobB/MinD/ParA_Nub-bd_dom"/>
</dbReference>
<comment type="domain">
    <text evidence="7">Comprises of two domains. The C-terminal domain contains the binding site for glutamine and catalyzes the hydrolysis of this substrate to glutamate and ammonia. The N-terminal domain is anticipated to bind ATP and cobyrinate and catalyzes the ultimate synthesis of the diamide product. The ammonia produced via the glutaminase domain is probably translocated to the adjacent domain via a molecular tunnel, where it reacts with an activated intermediate.</text>
</comment>
<comment type="function">
    <text evidence="7">Catalyzes the ATP-dependent amidation of the two carboxylate groups at positions a and c of cobyrinate, using either L-glutamine or ammonia as the nitrogen source.</text>
</comment>
<dbReference type="InterPro" id="IPR004484">
    <property type="entry name" value="CbiA/CobB_synth"/>
</dbReference>
<organism evidence="10 11">
    <name type="scientific">Heliorestis convoluta</name>
    <dbReference type="NCBI Taxonomy" id="356322"/>
    <lineage>
        <taxon>Bacteria</taxon>
        <taxon>Bacillati</taxon>
        <taxon>Bacillota</taxon>
        <taxon>Clostridia</taxon>
        <taxon>Eubacteriales</taxon>
        <taxon>Heliobacteriaceae</taxon>
        <taxon>Heliorestis</taxon>
    </lineage>
</organism>
<dbReference type="UniPathway" id="UPA00148">
    <property type="reaction ID" value="UER00231"/>
</dbReference>
<keyword evidence="2 7" id="KW-0436">Ligase</keyword>
<evidence type="ECO:0000256" key="5">
    <source>
        <dbReference type="ARBA" id="ARBA00022842"/>
    </source>
</evidence>